<dbReference type="RefSeq" id="WP_160487034.1">
    <property type="nucleotide sequence ID" value="NZ_WUBR01000004.1"/>
</dbReference>
<proteinExistence type="predicted"/>
<feature type="signal peptide" evidence="5">
    <location>
        <begin position="1"/>
        <end position="26"/>
    </location>
</feature>
<dbReference type="Gene3D" id="3.30.1150.10">
    <property type="match status" value="1"/>
</dbReference>
<evidence type="ECO:0000256" key="4">
    <source>
        <dbReference type="ARBA" id="ARBA00023136"/>
    </source>
</evidence>
<gene>
    <name evidence="7" type="ORF">GRF63_15815</name>
</gene>
<keyword evidence="4" id="KW-0472">Membrane</keyword>
<sequence>MMTIRHSSLAAAAAAMALAPVTVAAAQENDEWVRVPPSSRWIADFAEDSCALRRTFEDGERRFLLELRQFQPQTGMQIIVASDMDRKKFRGVRLGFVPDTQIQEHQRAMAIDIDGYGEGVLDHITPYTEDLRKLAEELRDAQSVSHVWTDEQRNARESEIDGIAIQLAYSDDIVLETGPMHDPFKIMRTCMDDLLGHWGIDAEAHRSLLRKVRPLNQERWVRPIIQNYPHEMLRNGEQAVVHVRLNVSAEGKPTDCTIQLPMSNPVFDRTSCAKLMKYAEFEPAIDSNGDPIDSVWITNVIYAMN</sequence>
<feature type="domain" description="TonB C-terminal" evidence="6">
    <location>
        <begin position="227"/>
        <end position="295"/>
    </location>
</feature>
<dbReference type="Proteomes" id="UP000461409">
    <property type="component" value="Unassembled WGS sequence"/>
</dbReference>
<evidence type="ECO:0000259" key="6">
    <source>
        <dbReference type="Pfam" id="PF03544"/>
    </source>
</evidence>
<dbReference type="GO" id="GO:0016020">
    <property type="term" value="C:membrane"/>
    <property type="evidence" value="ECO:0007669"/>
    <property type="project" value="UniProtKB-SubCell"/>
</dbReference>
<evidence type="ECO:0000256" key="5">
    <source>
        <dbReference type="SAM" id="SignalP"/>
    </source>
</evidence>
<protein>
    <submittedName>
        <fullName evidence="7">TonB family protein</fullName>
    </submittedName>
</protein>
<evidence type="ECO:0000256" key="2">
    <source>
        <dbReference type="ARBA" id="ARBA00022692"/>
    </source>
</evidence>
<dbReference type="AlphaFoldDB" id="A0A844XI16"/>
<keyword evidence="3" id="KW-1133">Transmembrane helix</keyword>
<accession>A0A844XI16</accession>
<evidence type="ECO:0000313" key="7">
    <source>
        <dbReference type="EMBL" id="MWV29369.1"/>
    </source>
</evidence>
<comment type="caution">
    <text evidence="7">The sequence shown here is derived from an EMBL/GenBank/DDBJ whole genome shotgun (WGS) entry which is preliminary data.</text>
</comment>
<evidence type="ECO:0000256" key="1">
    <source>
        <dbReference type="ARBA" id="ARBA00004167"/>
    </source>
</evidence>
<comment type="subcellular location">
    <subcellularLocation>
        <location evidence="1">Membrane</location>
        <topology evidence="1">Single-pass membrane protein</topology>
    </subcellularLocation>
</comment>
<dbReference type="InterPro" id="IPR006260">
    <property type="entry name" value="TonB/TolA_C"/>
</dbReference>
<dbReference type="SUPFAM" id="SSF74653">
    <property type="entry name" value="TolA/TonB C-terminal domain"/>
    <property type="match status" value="1"/>
</dbReference>
<name>A0A844XI16_9SPHN</name>
<keyword evidence="2" id="KW-0812">Transmembrane</keyword>
<keyword evidence="8" id="KW-1185">Reference proteome</keyword>
<keyword evidence="5" id="KW-0732">Signal</keyword>
<dbReference type="NCBIfam" id="TIGR01352">
    <property type="entry name" value="tonB_Cterm"/>
    <property type="match status" value="1"/>
</dbReference>
<reference evidence="7 8" key="2">
    <citation type="submission" date="2020-02" db="EMBL/GenBank/DDBJ databases">
        <title>Erythrobacter dongmakensis sp. nov., isolated from a tidal mudflat.</title>
        <authorList>
            <person name="Kim I.S."/>
        </authorList>
    </citation>
    <scope>NUCLEOTIDE SEQUENCE [LARGE SCALE GENOMIC DNA]</scope>
    <source>
        <strain evidence="7 8">GH3-10</strain>
    </source>
</reference>
<dbReference type="EMBL" id="WUBR01000004">
    <property type="protein sequence ID" value="MWV29369.1"/>
    <property type="molecule type" value="Genomic_DNA"/>
</dbReference>
<dbReference type="Pfam" id="PF03544">
    <property type="entry name" value="TonB_C"/>
    <property type="match status" value="1"/>
</dbReference>
<dbReference type="GO" id="GO:0055085">
    <property type="term" value="P:transmembrane transport"/>
    <property type="evidence" value="ECO:0007669"/>
    <property type="project" value="InterPro"/>
</dbReference>
<dbReference type="InterPro" id="IPR037682">
    <property type="entry name" value="TonB_C"/>
</dbReference>
<organism evidence="7 8">
    <name type="scientific">Aurantiacibacter rhizosphaerae</name>
    <dbReference type="NCBI Taxonomy" id="2691582"/>
    <lineage>
        <taxon>Bacteria</taxon>
        <taxon>Pseudomonadati</taxon>
        <taxon>Pseudomonadota</taxon>
        <taxon>Alphaproteobacteria</taxon>
        <taxon>Sphingomonadales</taxon>
        <taxon>Erythrobacteraceae</taxon>
        <taxon>Aurantiacibacter</taxon>
    </lineage>
</organism>
<feature type="chain" id="PRO_5032997467" evidence="5">
    <location>
        <begin position="27"/>
        <end position="305"/>
    </location>
</feature>
<evidence type="ECO:0000313" key="8">
    <source>
        <dbReference type="Proteomes" id="UP000461409"/>
    </source>
</evidence>
<reference evidence="7 8" key="1">
    <citation type="submission" date="2019-12" db="EMBL/GenBank/DDBJ databases">
        <authorList>
            <person name="Lee S.D."/>
        </authorList>
    </citation>
    <scope>NUCLEOTIDE SEQUENCE [LARGE SCALE GENOMIC DNA]</scope>
    <source>
        <strain evidence="7 8">GH3-10</strain>
    </source>
</reference>
<evidence type="ECO:0000256" key="3">
    <source>
        <dbReference type="ARBA" id="ARBA00022989"/>
    </source>
</evidence>